<dbReference type="RefSeq" id="WP_246409045.1">
    <property type="nucleotide sequence ID" value="NZ_JACHIP010000003.1"/>
</dbReference>
<keyword evidence="2" id="KW-0808">Transferase</keyword>
<dbReference type="InterPro" id="IPR043129">
    <property type="entry name" value="ATPase_NBD"/>
</dbReference>
<dbReference type="PANTHER" id="PTHR18964:SF149">
    <property type="entry name" value="BIFUNCTIONAL UDP-N-ACETYLGLUCOSAMINE 2-EPIMERASE_N-ACETYLMANNOSAMINE KINASE"/>
    <property type="match status" value="1"/>
</dbReference>
<dbReference type="PANTHER" id="PTHR18964">
    <property type="entry name" value="ROK (REPRESSOR, ORF, KINASE) FAMILY"/>
    <property type="match status" value="1"/>
</dbReference>
<keyword evidence="2" id="KW-0418">Kinase</keyword>
<proteinExistence type="inferred from homology"/>
<dbReference type="Proteomes" id="UP000540989">
    <property type="component" value="Unassembled WGS sequence"/>
</dbReference>
<organism evidence="2 3">
    <name type="scientific">Granulicella aggregans</name>
    <dbReference type="NCBI Taxonomy" id="474949"/>
    <lineage>
        <taxon>Bacteria</taxon>
        <taxon>Pseudomonadati</taxon>
        <taxon>Acidobacteriota</taxon>
        <taxon>Terriglobia</taxon>
        <taxon>Terriglobales</taxon>
        <taxon>Acidobacteriaceae</taxon>
        <taxon>Granulicella</taxon>
    </lineage>
</organism>
<dbReference type="SUPFAM" id="SSF53067">
    <property type="entry name" value="Actin-like ATPase domain"/>
    <property type="match status" value="1"/>
</dbReference>
<evidence type="ECO:0000256" key="1">
    <source>
        <dbReference type="ARBA" id="ARBA00006479"/>
    </source>
</evidence>
<dbReference type="AlphaFoldDB" id="A0A7W8E3U3"/>
<dbReference type="EMBL" id="JACHIP010000003">
    <property type="protein sequence ID" value="MBB5057947.1"/>
    <property type="molecule type" value="Genomic_DNA"/>
</dbReference>
<accession>A0A7W8E3U3</accession>
<name>A0A7W8E3U3_9BACT</name>
<dbReference type="GO" id="GO:0004340">
    <property type="term" value="F:glucokinase activity"/>
    <property type="evidence" value="ECO:0007669"/>
    <property type="project" value="UniProtKB-EC"/>
</dbReference>
<dbReference type="Pfam" id="PF00480">
    <property type="entry name" value="ROK"/>
    <property type="match status" value="1"/>
</dbReference>
<dbReference type="InterPro" id="IPR000600">
    <property type="entry name" value="ROK"/>
</dbReference>
<evidence type="ECO:0000313" key="3">
    <source>
        <dbReference type="Proteomes" id="UP000540989"/>
    </source>
</evidence>
<reference evidence="2 3" key="1">
    <citation type="submission" date="2020-08" db="EMBL/GenBank/DDBJ databases">
        <title>Genomic Encyclopedia of Type Strains, Phase IV (KMG-V): Genome sequencing to study the core and pangenomes of soil and plant-associated prokaryotes.</title>
        <authorList>
            <person name="Whitman W."/>
        </authorList>
    </citation>
    <scope>NUCLEOTIDE SEQUENCE [LARGE SCALE GENOMIC DNA]</scope>
    <source>
        <strain evidence="2 3">M8UP14</strain>
    </source>
</reference>
<keyword evidence="3" id="KW-1185">Reference proteome</keyword>
<evidence type="ECO:0000313" key="2">
    <source>
        <dbReference type="EMBL" id="MBB5057947.1"/>
    </source>
</evidence>
<dbReference type="EC" id="2.7.1.2" evidence="2"/>
<comment type="similarity">
    <text evidence="1">Belongs to the ROK (NagC/XylR) family.</text>
</comment>
<comment type="caution">
    <text evidence="2">The sequence shown here is derived from an EMBL/GenBank/DDBJ whole genome shotgun (WGS) entry which is preliminary data.</text>
</comment>
<sequence>MSPQKLNDTGNSTATMPASRHNQYVIGVDIGGTNLRIALADTTGAILRMHNVSTVGIHDANLVVSLICKGVDELFRQTQLPRNQLCAIAAGAPGVTNVDDGIVIATSYLMGWRDVPLRAMLESSLGVPAAIDNDVNMAAFAESRVGAASTTRDFVFLAIGTGVGAGIILDGRLFRGMNWTAGEVGYMLVPGIPVAAVPSGEPGGLEHLVGGEGIKSQWQRRWAVAATSLPKELNATQIFEHALAGDSLAQSVLDQAAETLSYAIYNIYLILNCPLFVLGGGVGTHIALYDAVVRKIQDRDPRTGLKLIRSSLGTDAQLIGAVRVAIALAETIEIAAAATQRVFTVSE</sequence>
<protein>
    <submittedName>
        <fullName evidence="2">Glucokinase</fullName>
        <ecNumber evidence="2">2.7.1.2</ecNumber>
    </submittedName>
</protein>
<dbReference type="Gene3D" id="3.30.420.40">
    <property type="match status" value="2"/>
</dbReference>
<gene>
    <name evidence="2" type="ORF">HDF16_002653</name>
</gene>